<feature type="compositionally biased region" description="Polar residues" evidence="11">
    <location>
        <begin position="718"/>
        <end position="734"/>
    </location>
</feature>
<evidence type="ECO:0008006" key="14">
    <source>
        <dbReference type="Google" id="ProtNLM"/>
    </source>
</evidence>
<feature type="region of interest" description="Disordered" evidence="11">
    <location>
        <begin position="705"/>
        <end position="738"/>
    </location>
</feature>
<evidence type="ECO:0000256" key="7">
    <source>
        <dbReference type="ARBA" id="ARBA00023212"/>
    </source>
</evidence>
<evidence type="ECO:0000256" key="5">
    <source>
        <dbReference type="ARBA" id="ARBA00022846"/>
    </source>
</evidence>
<keyword evidence="7" id="KW-0206">Cytoskeleton</keyword>
<sequence length="880" mass="100726">MVKDKKKADRRVEKSARSSSSLSDNPEISKLDDNSARQERSPSPVPQSEVQFHEPGSKRESRNPQQDDEAGLYELPVLSDLVESYEGGRVRGLHDREDFAVFQGGGAYRGYFVKSISVNLSMHTWPDGSTYKGEVVNGKRNGFGVFKCVTQPVSYIGQWCQGRRHGMGCIYYDREGTSSYEGTWDHNVRKGWGVRRYKSGNVYEGQWDDNMRHGEGRMRWLTTNEEYSGQWDRGAQNGLGTHTWFLKRVPNSQYPLRNEYRGNFVNGYRHGYGTFYYASGATYEGEWVFNKKHGMGRLTFKNGCVYTGPFYNDHIAKFADLEEEWMDDPDLCSDSALGTQLRGSSSAEIIRKLDGSGSNPVLGSSIELDLRLLLRRYPEKDQAEERKQVEYAVLRNITELRRIYNFYSSLGCDRSLDNTFLMTKLHFWRFLKDCKLHHHKITLADMDRVFSANNDIPVEEIHSPFKTILLRTFLSYLVQLAHHIHHREYQTEGPGTKVFATNPRRSQLTHGNLQGSSTAGSSRGFTQKRSQPACPQARASCLSQSKADTHTFHRFPKEHLTEPRNRSPSLFLCFTKLMTENIHPNACHVNGMLFSEQQQTLYAMNYVDLTWEVYKAYCRPHPAPPHELTMKARHFLWMLQNFKMLSKELTATRFVEVIAEDNPFMCDGIDSNLELELVFLEFFEALLSFAFIYVTDLNRSCLSSPNDDFPESKHGSTCVPTNKNRSLSPETSQESDVHFDSIKSSSGRLGLLLDFGEIETTEGNFKKSLSDERITKINFLSAGKALTFYLPQNEKQASPEDEQTEKLSAWVSCVCCFFVNALFPAHRREEILQGKVRENKAQLVALERHGERVDSVDRRTAVWAQCRADLLVQRADASFL</sequence>
<feature type="compositionally biased region" description="Basic and acidic residues" evidence="11">
    <location>
        <begin position="27"/>
        <end position="40"/>
    </location>
</feature>
<evidence type="ECO:0000313" key="12">
    <source>
        <dbReference type="EMBL" id="KAF6082827.1"/>
    </source>
</evidence>
<accession>A0A833YUS2</accession>
<dbReference type="PANTHER" id="PTHR46613:SF1">
    <property type="entry name" value="RADIAL SPOKE HEAD 10 HOMOLOG B-RELATED"/>
    <property type="match status" value="1"/>
</dbReference>
<reference evidence="12 13" key="1">
    <citation type="journal article" date="2020" name="Nature">
        <title>Six reference-quality genomes reveal evolution of bat adaptations.</title>
        <authorList>
            <person name="Jebb D."/>
            <person name="Huang Z."/>
            <person name="Pippel M."/>
            <person name="Hughes G.M."/>
            <person name="Lavrichenko K."/>
            <person name="Devanna P."/>
            <person name="Winkler S."/>
            <person name="Jermiin L.S."/>
            <person name="Skirmuntt E.C."/>
            <person name="Katzourakis A."/>
            <person name="Burkitt-Gray L."/>
            <person name="Ray D.A."/>
            <person name="Sullivan K.A.M."/>
            <person name="Roscito J.G."/>
            <person name="Kirilenko B.M."/>
            <person name="Davalos L.M."/>
            <person name="Corthals A.P."/>
            <person name="Power M.L."/>
            <person name="Jones G."/>
            <person name="Ransome R.D."/>
            <person name="Dechmann D.K.N."/>
            <person name="Locatelli A.G."/>
            <person name="Puechmaille S.J."/>
            <person name="Fedrigo O."/>
            <person name="Jarvis E.D."/>
            <person name="Hiller M."/>
            <person name="Vernes S.C."/>
            <person name="Myers E.W."/>
            <person name="Teeling E.C."/>
        </authorList>
    </citation>
    <scope>NUCLEOTIDE SEQUENCE [LARGE SCALE GENOMIC DNA]</scope>
    <source>
        <strain evidence="12">Bat1K_MPI-CBG_1</strain>
    </source>
</reference>
<evidence type="ECO:0000256" key="10">
    <source>
        <dbReference type="ARBA" id="ARBA00046952"/>
    </source>
</evidence>
<dbReference type="EMBL" id="JABVXQ010000013">
    <property type="protein sequence ID" value="KAF6082827.1"/>
    <property type="molecule type" value="Genomic_DNA"/>
</dbReference>
<feature type="compositionally biased region" description="Polar residues" evidence="11">
    <location>
        <begin position="17"/>
        <end position="26"/>
    </location>
</feature>
<evidence type="ECO:0000256" key="11">
    <source>
        <dbReference type="SAM" id="MobiDB-lite"/>
    </source>
</evidence>
<dbReference type="SUPFAM" id="SSF82185">
    <property type="entry name" value="Histone H3 K4-specific methyltransferase SET7/9 N-terminal domain"/>
    <property type="match status" value="3"/>
</dbReference>
<dbReference type="PANTHER" id="PTHR46613">
    <property type="entry name" value="RADIAL SPOKE HEAD 10 HOMOLOG B-RELATED"/>
    <property type="match status" value="1"/>
</dbReference>
<evidence type="ECO:0000256" key="9">
    <source>
        <dbReference type="ARBA" id="ARBA00045836"/>
    </source>
</evidence>
<comment type="subunit">
    <text evidence="10">Interacts with RSPH6A. Does not appear to be part of the axonemal radial spoke complexes 1 or 2.</text>
</comment>
<evidence type="ECO:0000256" key="1">
    <source>
        <dbReference type="ARBA" id="ARBA00004230"/>
    </source>
</evidence>
<evidence type="ECO:0000256" key="8">
    <source>
        <dbReference type="ARBA" id="ARBA00023273"/>
    </source>
</evidence>
<evidence type="ECO:0000256" key="6">
    <source>
        <dbReference type="ARBA" id="ARBA00023069"/>
    </source>
</evidence>
<dbReference type="Gene3D" id="1.10.238.10">
    <property type="entry name" value="EF-hand"/>
    <property type="match status" value="1"/>
</dbReference>
<feature type="region of interest" description="Disordered" evidence="11">
    <location>
        <begin position="507"/>
        <end position="530"/>
    </location>
</feature>
<dbReference type="AlphaFoldDB" id="A0A833YUS2"/>
<keyword evidence="4" id="KW-0677">Repeat</keyword>
<keyword evidence="5" id="KW-0282">Flagellum</keyword>
<dbReference type="Pfam" id="PF02493">
    <property type="entry name" value="MORN"/>
    <property type="match status" value="7"/>
</dbReference>
<comment type="function">
    <text evidence="9">May function as part of the axonemal radial spoke complex 3 (RS3). Radial spoke complexes are important for ciliary motility.</text>
</comment>
<comment type="caution">
    <text evidence="12">The sequence shown here is derived from an EMBL/GenBank/DDBJ whole genome shotgun (WGS) entry which is preliminary data.</text>
</comment>
<keyword evidence="8" id="KW-0966">Cell projection</keyword>
<gene>
    <name evidence="12" type="ORF">HJG60_016695</name>
</gene>
<evidence type="ECO:0000256" key="3">
    <source>
        <dbReference type="ARBA" id="ARBA00022490"/>
    </source>
</evidence>
<keyword evidence="6" id="KW-0969">Cilium</keyword>
<dbReference type="InterPro" id="IPR003409">
    <property type="entry name" value="MORN"/>
</dbReference>
<organism evidence="12 13">
    <name type="scientific">Phyllostomus discolor</name>
    <name type="common">pale spear-nosed bat</name>
    <dbReference type="NCBI Taxonomy" id="89673"/>
    <lineage>
        <taxon>Eukaryota</taxon>
        <taxon>Metazoa</taxon>
        <taxon>Chordata</taxon>
        <taxon>Craniata</taxon>
        <taxon>Vertebrata</taxon>
        <taxon>Euteleostomi</taxon>
        <taxon>Mammalia</taxon>
        <taxon>Eutheria</taxon>
        <taxon>Laurasiatheria</taxon>
        <taxon>Chiroptera</taxon>
        <taxon>Yangochiroptera</taxon>
        <taxon>Phyllostomidae</taxon>
        <taxon>Phyllostominae</taxon>
        <taxon>Phyllostomus</taxon>
    </lineage>
</organism>
<protein>
    <recommendedName>
        <fullName evidence="14">Radial spoke head 10 homolog B-like</fullName>
    </recommendedName>
</protein>
<keyword evidence="3" id="KW-0963">Cytoplasm</keyword>
<feature type="region of interest" description="Disordered" evidence="11">
    <location>
        <begin position="1"/>
        <end position="72"/>
    </location>
</feature>
<feature type="compositionally biased region" description="Basic and acidic residues" evidence="11">
    <location>
        <begin position="1"/>
        <end position="16"/>
    </location>
</feature>
<dbReference type="SMART" id="SM00698">
    <property type="entry name" value="MORN"/>
    <property type="match status" value="7"/>
</dbReference>
<dbReference type="Proteomes" id="UP000664940">
    <property type="component" value="Unassembled WGS sequence"/>
</dbReference>
<feature type="compositionally biased region" description="Basic and acidic residues" evidence="11">
    <location>
        <begin position="51"/>
        <end position="62"/>
    </location>
</feature>
<name>A0A833YUS2_9CHIR</name>
<evidence type="ECO:0000313" key="13">
    <source>
        <dbReference type="Proteomes" id="UP000664940"/>
    </source>
</evidence>
<dbReference type="GO" id="GO:0005930">
    <property type="term" value="C:axoneme"/>
    <property type="evidence" value="ECO:0007669"/>
    <property type="project" value="UniProtKB-SubCell"/>
</dbReference>
<dbReference type="Gene3D" id="2.20.110.10">
    <property type="entry name" value="Histone H3 K4-specific methyltransferase SET7/9 N-terminal domain"/>
    <property type="match status" value="3"/>
</dbReference>
<evidence type="ECO:0000256" key="4">
    <source>
        <dbReference type="ARBA" id="ARBA00022737"/>
    </source>
</evidence>
<evidence type="ECO:0000256" key="2">
    <source>
        <dbReference type="ARBA" id="ARBA00004430"/>
    </source>
</evidence>
<comment type="subcellular location">
    <subcellularLocation>
        <location evidence="1">Cell projection</location>
        <location evidence="1">Cilium</location>
        <location evidence="1">Flagellum</location>
    </subcellularLocation>
    <subcellularLocation>
        <location evidence="2">Cytoplasm</location>
        <location evidence="2">Cytoskeleton</location>
        <location evidence="2">Cilium axoneme</location>
    </subcellularLocation>
</comment>
<proteinExistence type="predicted"/>
<dbReference type="GO" id="GO:0031514">
    <property type="term" value="C:motile cilium"/>
    <property type="evidence" value="ECO:0007669"/>
    <property type="project" value="UniProtKB-SubCell"/>
</dbReference>